<dbReference type="AlphaFoldDB" id="V4QXR0"/>
<dbReference type="Gene3D" id="3.40.50.1980">
    <property type="entry name" value="Nitrogenase molybdenum iron protein domain"/>
    <property type="match status" value="2"/>
</dbReference>
<sequence>MGPTRREALAALAVGLLPVRAAGAESLRFAHAYGETVLPAPARRVVSLGYTTHDPLLALGVPPVAVRYWFGDHPFGVWPWAQPYLDGAEPEVLSGEVSMERVAALSPDLIVAIGSGISEAEYAVLSRIAPVLMQAPQYTTYGMPWDETTRWIGRAVGREAEAERRVVEARQAFSDAQARNPSWAGKTAVAAYHRGGETGAFIGVDNRAQFLADLGFRPTAEVARLSGPEEFYVPLSPEDLSPLDADLLVWVSGFGSVEDLAALPMRRTLAAHVEGREVLAGQLAAAAMSHGSVLSMPFALEELEADLAAAADGDPATEVRSASEAGLAP</sequence>
<protein>
    <submittedName>
        <fullName evidence="7">Cobalamin/Fe3+-siderophores transport system, secreted component</fullName>
    </submittedName>
</protein>
<dbReference type="Proteomes" id="UP000017819">
    <property type="component" value="Unassembled WGS sequence"/>
</dbReference>
<dbReference type="PANTHER" id="PTHR30532:SF24">
    <property type="entry name" value="FERRIC ENTEROBACTIN-BINDING PERIPLASMIC PROTEIN FEPB"/>
    <property type="match status" value="1"/>
</dbReference>
<dbReference type="InterPro" id="IPR051313">
    <property type="entry name" value="Bact_iron-sidero_bind"/>
</dbReference>
<dbReference type="SUPFAM" id="SSF53807">
    <property type="entry name" value="Helical backbone' metal receptor"/>
    <property type="match status" value="1"/>
</dbReference>
<evidence type="ECO:0000256" key="4">
    <source>
        <dbReference type="ARBA" id="ARBA00022496"/>
    </source>
</evidence>
<evidence type="ECO:0000313" key="7">
    <source>
        <dbReference type="EMBL" id="ESR24522.1"/>
    </source>
</evidence>
<dbReference type="STRING" id="631454.N177_2356"/>
<keyword evidence="5" id="KW-0732">Signal</keyword>
<evidence type="ECO:0000256" key="5">
    <source>
        <dbReference type="ARBA" id="ARBA00022729"/>
    </source>
</evidence>
<comment type="subcellular location">
    <subcellularLocation>
        <location evidence="1">Cell envelope</location>
    </subcellularLocation>
</comment>
<proteinExistence type="inferred from homology"/>
<evidence type="ECO:0000313" key="8">
    <source>
        <dbReference type="Proteomes" id="UP000017819"/>
    </source>
</evidence>
<dbReference type="GO" id="GO:0030288">
    <property type="term" value="C:outer membrane-bounded periplasmic space"/>
    <property type="evidence" value="ECO:0007669"/>
    <property type="project" value="TreeGrafter"/>
</dbReference>
<dbReference type="RefSeq" id="WP_023432485.1">
    <property type="nucleotide sequence ID" value="NZ_AWXZ01000031.1"/>
</dbReference>
<dbReference type="PROSITE" id="PS50983">
    <property type="entry name" value="FE_B12_PBP"/>
    <property type="match status" value="1"/>
</dbReference>
<dbReference type="PROSITE" id="PS51318">
    <property type="entry name" value="TAT"/>
    <property type="match status" value="1"/>
</dbReference>
<dbReference type="eggNOG" id="COG0614">
    <property type="taxonomic scope" value="Bacteria"/>
</dbReference>
<dbReference type="PANTHER" id="PTHR30532">
    <property type="entry name" value="IRON III DICITRATE-BINDING PERIPLASMIC PROTEIN"/>
    <property type="match status" value="1"/>
</dbReference>
<comment type="similarity">
    <text evidence="2">Belongs to the bacterial solute-binding protein 8 family.</text>
</comment>
<comment type="caution">
    <text evidence="7">The sequence shown here is derived from an EMBL/GenBank/DDBJ whole genome shotgun (WGS) entry which is preliminary data.</text>
</comment>
<evidence type="ECO:0000256" key="1">
    <source>
        <dbReference type="ARBA" id="ARBA00004196"/>
    </source>
</evidence>
<feature type="domain" description="Fe/B12 periplasmic-binding" evidence="6">
    <location>
        <begin position="44"/>
        <end position="311"/>
    </location>
</feature>
<dbReference type="InterPro" id="IPR002491">
    <property type="entry name" value="ABC_transptr_periplasmic_BD"/>
</dbReference>
<dbReference type="InterPro" id="IPR006311">
    <property type="entry name" value="TAT_signal"/>
</dbReference>
<dbReference type="GO" id="GO:1901678">
    <property type="term" value="P:iron coordination entity transport"/>
    <property type="evidence" value="ECO:0007669"/>
    <property type="project" value="UniProtKB-ARBA"/>
</dbReference>
<keyword evidence="4" id="KW-0408">Iron</keyword>
<name>V4QXR0_9HYPH</name>
<dbReference type="EMBL" id="AWXZ01000031">
    <property type="protein sequence ID" value="ESR24522.1"/>
    <property type="molecule type" value="Genomic_DNA"/>
</dbReference>
<keyword evidence="4" id="KW-0410">Iron transport</keyword>
<keyword evidence="3" id="KW-0813">Transport</keyword>
<reference evidence="7 8" key="1">
    <citation type="journal article" date="2014" name="Genome Announc.">
        <title>Draft Genome Sequence of Lutibaculum baratangense Strain AMV1T, Isolated from a Mud Volcano in Andamans, India.</title>
        <authorList>
            <person name="Singh A."/>
            <person name="Sreenivas A."/>
            <person name="Sathyanarayana Reddy G."/>
            <person name="Pinnaka A.K."/>
            <person name="Shivaji S."/>
        </authorList>
    </citation>
    <scope>NUCLEOTIDE SEQUENCE [LARGE SCALE GENOMIC DNA]</scope>
    <source>
        <strain evidence="7 8">AMV1</strain>
    </source>
</reference>
<evidence type="ECO:0000256" key="2">
    <source>
        <dbReference type="ARBA" id="ARBA00008814"/>
    </source>
</evidence>
<gene>
    <name evidence="7" type="ORF">N177_2356</name>
</gene>
<organism evidence="7 8">
    <name type="scientific">Lutibaculum baratangense AMV1</name>
    <dbReference type="NCBI Taxonomy" id="631454"/>
    <lineage>
        <taxon>Bacteria</taxon>
        <taxon>Pseudomonadati</taxon>
        <taxon>Pseudomonadota</taxon>
        <taxon>Alphaproteobacteria</taxon>
        <taxon>Hyphomicrobiales</taxon>
        <taxon>Tepidamorphaceae</taxon>
        <taxon>Lutibaculum</taxon>
    </lineage>
</organism>
<dbReference type="Pfam" id="PF01497">
    <property type="entry name" value="Peripla_BP_2"/>
    <property type="match status" value="1"/>
</dbReference>
<dbReference type="PATRIC" id="fig|631454.5.peg.2324"/>
<evidence type="ECO:0000256" key="3">
    <source>
        <dbReference type="ARBA" id="ARBA00022448"/>
    </source>
</evidence>
<keyword evidence="8" id="KW-1185">Reference proteome</keyword>
<accession>V4QXR0</accession>
<keyword evidence="4" id="KW-0406">Ion transport</keyword>
<evidence type="ECO:0000259" key="6">
    <source>
        <dbReference type="PROSITE" id="PS50983"/>
    </source>
</evidence>